<comment type="caution">
    <text evidence="2">The sequence shown here is derived from an EMBL/GenBank/DDBJ whole genome shotgun (WGS) entry which is preliminary data.</text>
</comment>
<protein>
    <recommendedName>
        <fullName evidence="1">BTB domain-containing protein</fullName>
    </recommendedName>
</protein>
<dbReference type="AlphaFoldDB" id="A0A8H4J557"/>
<dbReference type="InterPro" id="IPR000210">
    <property type="entry name" value="BTB/POZ_dom"/>
</dbReference>
<reference evidence="2" key="1">
    <citation type="submission" date="2020-04" db="EMBL/GenBank/DDBJ databases">
        <title>Genome Assembly and Annotation of Botryosphaeria dothidea sdau 11-99, a Latent Pathogen of Apple Fruit Ring Rot in China.</title>
        <authorList>
            <person name="Yu C."/>
            <person name="Diao Y."/>
            <person name="Lu Q."/>
            <person name="Zhao J."/>
            <person name="Cui S."/>
            <person name="Peng C."/>
            <person name="He B."/>
            <person name="Liu H."/>
        </authorList>
    </citation>
    <scope>NUCLEOTIDE SEQUENCE [LARGE SCALE GENOMIC DNA]</scope>
    <source>
        <strain evidence="2">Sdau11-99</strain>
    </source>
</reference>
<dbReference type="SMART" id="SM00225">
    <property type="entry name" value="BTB"/>
    <property type="match status" value="1"/>
</dbReference>
<accession>A0A8H4J557</accession>
<sequence>MPAIVRNVYGRHYNTADIKHALLRICADHRKELESDQAFHGVLAELPEFLKEFWLFMQGSWVPSTSHILNTACFSCKRKIFVVMEDPLSDIHCPKCVLSGLLYNGDHSDLTLVSSDGHEFHVHVAILHCGSLYFRIAMKQKWKETENKRFELDDDSATLKAILEYIYSQGQCYSHAAIYFAADFYGISGLKKFSQRQFLGLVEKKPEGWDKAMKAWPTVVRAMYEHDVPTTTSLKNEILRLTWDHLAALEEEQGFQGLLDEVPAFSSDMFKLARARRVRENLCDFISMLFNLEWKVSENINAVATIDASYSSKVTKAMLDFIYTGSYAKDVKNYGCPESLQLHIGLQVIADYYQVVNLGRYAQERFLDVVQDTRNWDKVKKA</sequence>
<organism evidence="2 3">
    <name type="scientific">Botryosphaeria dothidea</name>
    <dbReference type="NCBI Taxonomy" id="55169"/>
    <lineage>
        <taxon>Eukaryota</taxon>
        <taxon>Fungi</taxon>
        <taxon>Dikarya</taxon>
        <taxon>Ascomycota</taxon>
        <taxon>Pezizomycotina</taxon>
        <taxon>Dothideomycetes</taxon>
        <taxon>Dothideomycetes incertae sedis</taxon>
        <taxon>Botryosphaeriales</taxon>
        <taxon>Botryosphaeriaceae</taxon>
        <taxon>Botryosphaeria</taxon>
    </lineage>
</organism>
<evidence type="ECO:0000313" key="3">
    <source>
        <dbReference type="Proteomes" id="UP000572817"/>
    </source>
</evidence>
<dbReference type="Pfam" id="PF00651">
    <property type="entry name" value="BTB"/>
    <property type="match status" value="1"/>
</dbReference>
<dbReference type="Gene3D" id="3.30.710.10">
    <property type="entry name" value="Potassium Channel Kv1.1, Chain A"/>
    <property type="match status" value="2"/>
</dbReference>
<gene>
    <name evidence="2" type="ORF">GTA08_BOTSDO12347</name>
</gene>
<proteinExistence type="predicted"/>
<dbReference type="InterPro" id="IPR011333">
    <property type="entry name" value="SKP1/BTB/POZ_sf"/>
</dbReference>
<evidence type="ECO:0000313" key="2">
    <source>
        <dbReference type="EMBL" id="KAF4311992.1"/>
    </source>
</evidence>
<keyword evidence="3" id="KW-1185">Reference proteome</keyword>
<dbReference type="CDD" id="cd18186">
    <property type="entry name" value="BTB_POZ_ZBTB_KLHL-like"/>
    <property type="match status" value="1"/>
</dbReference>
<dbReference type="Proteomes" id="UP000572817">
    <property type="component" value="Unassembled WGS sequence"/>
</dbReference>
<name>A0A8H4J557_9PEZI</name>
<dbReference type="PANTHER" id="PTHR24413">
    <property type="entry name" value="SPECKLE-TYPE POZ PROTEIN"/>
    <property type="match status" value="1"/>
</dbReference>
<dbReference type="SUPFAM" id="SSF54695">
    <property type="entry name" value="POZ domain"/>
    <property type="match status" value="1"/>
</dbReference>
<dbReference type="PROSITE" id="PS50097">
    <property type="entry name" value="BTB"/>
    <property type="match status" value="1"/>
</dbReference>
<feature type="domain" description="BTB" evidence="1">
    <location>
        <begin position="108"/>
        <end position="168"/>
    </location>
</feature>
<dbReference type="EMBL" id="WWBZ02000007">
    <property type="protein sequence ID" value="KAF4311992.1"/>
    <property type="molecule type" value="Genomic_DNA"/>
</dbReference>
<dbReference type="OrthoDB" id="10640079at2759"/>
<evidence type="ECO:0000259" key="1">
    <source>
        <dbReference type="PROSITE" id="PS50097"/>
    </source>
</evidence>